<accession>F8NZP2</accession>
<organism>
    <name type="scientific">Serpula lacrymans var. lacrymans (strain S7.9)</name>
    <name type="common">Dry rot fungus</name>
    <dbReference type="NCBI Taxonomy" id="578457"/>
    <lineage>
        <taxon>Eukaryota</taxon>
        <taxon>Fungi</taxon>
        <taxon>Dikarya</taxon>
        <taxon>Basidiomycota</taxon>
        <taxon>Agaricomycotina</taxon>
        <taxon>Agaricomycetes</taxon>
        <taxon>Agaricomycetidae</taxon>
        <taxon>Boletales</taxon>
        <taxon>Coniophorineae</taxon>
        <taxon>Serpulaceae</taxon>
        <taxon>Serpula</taxon>
    </lineage>
</organism>
<dbReference type="EMBL" id="GL945435">
    <property type="protein sequence ID" value="EGO23373.1"/>
    <property type="molecule type" value="Genomic_DNA"/>
</dbReference>
<dbReference type="AlphaFoldDB" id="F8NZP2"/>
<feature type="non-terminal residue" evidence="2">
    <location>
        <position position="101"/>
    </location>
</feature>
<name>F8NZP2_SERL9</name>
<protein>
    <submittedName>
        <fullName evidence="2">Uncharacterized protein</fullName>
    </submittedName>
</protein>
<feature type="compositionally biased region" description="Low complexity" evidence="1">
    <location>
        <begin position="1"/>
        <end position="18"/>
    </location>
</feature>
<dbReference type="RefSeq" id="XP_007319135.1">
    <property type="nucleotide sequence ID" value="XM_007319073.1"/>
</dbReference>
<gene>
    <name evidence="2" type="ORF">SERLADRAFT_469222</name>
</gene>
<evidence type="ECO:0000313" key="2">
    <source>
        <dbReference type="EMBL" id="EGO23373.1"/>
    </source>
</evidence>
<feature type="region of interest" description="Disordered" evidence="1">
    <location>
        <begin position="1"/>
        <end position="40"/>
    </location>
</feature>
<proteinExistence type="predicted"/>
<dbReference type="GeneID" id="18819561"/>
<dbReference type="Proteomes" id="UP000008064">
    <property type="component" value="Unassembled WGS sequence"/>
</dbReference>
<dbReference type="KEGG" id="sla:SERLADRAFT_469222"/>
<sequence length="101" mass="11605">MLFSESQSPEDSSTSTPQNNGCASNHFHDTKPTQDDYKPYISQDISNTRSISFAKFLEYVLGVATNWPECNTKVVRDLCKDVHYTQLLKMYGEEMKNETDR</sequence>
<evidence type="ECO:0000256" key="1">
    <source>
        <dbReference type="SAM" id="MobiDB-lite"/>
    </source>
</evidence>
<feature type="compositionally biased region" description="Basic and acidic residues" evidence="1">
    <location>
        <begin position="26"/>
        <end position="38"/>
    </location>
</feature>
<dbReference type="HOGENOM" id="CLU_2298491_0_0_1"/>
<reference evidence="2" key="1">
    <citation type="submission" date="2011-04" db="EMBL/GenBank/DDBJ databases">
        <title>Evolution of plant cell wall degrading machinery underlies the functional diversity of forest fungi.</title>
        <authorList>
            <consortium name="US DOE Joint Genome Institute (JGI-PGF)"/>
            <person name="Eastwood D.C."/>
            <person name="Floudas D."/>
            <person name="Binder M."/>
            <person name="Majcherczyk A."/>
            <person name="Schneider P."/>
            <person name="Aerts A."/>
            <person name="Asiegbu F.O."/>
            <person name="Baker S.E."/>
            <person name="Barry K."/>
            <person name="Bendiksby M."/>
            <person name="Blumentritt M."/>
            <person name="Coutinho P.M."/>
            <person name="Cullen D."/>
            <person name="Cullen D."/>
            <person name="Gathman A."/>
            <person name="Goodell B."/>
            <person name="Henrissat B."/>
            <person name="Ihrmark K."/>
            <person name="Kauserud H."/>
            <person name="Kohler A."/>
            <person name="LaButti K."/>
            <person name="Lapidus A."/>
            <person name="Lavin J.L."/>
            <person name="Lee Y.-H."/>
            <person name="Lindquist E."/>
            <person name="Lilly W."/>
            <person name="Lucas S."/>
            <person name="Morin E."/>
            <person name="Murat C."/>
            <person name="Oguiza J.A."/>
            <person name="Park J."/>
            <person name="Pisabarro A.G."/>
            <person name="Riley R."/>
            <person name="Rosling A."/>
            <person name="Salamov A."/>
            <person name="Schmidt O."/>
            <person name="Schmutz J."/>
            <person name="Skrede I."/>
            <person name="Stenlid J."/>
            <person name="Wiebenga A."/>
            <person name="Xie X."/>
            <person name="Kues U."/>
            <person name="Hibbett D.S."/>
            <person name="Hoffmeister D."/>
            <person name="Hogberg N."/>
            <person name="Martin F."/>
            <person name="Grigoriev I.V."/>
            <person name="Watkinson S.C."/>
        </authorList>
    </citation>
    <scope>NUCLEOTIDE SEQUENCE</scope>
    <source>
        <strain evidence="2">S7.9</strain>
    </source>
</reference>